<organism evidence="2 3">
    <name type="scientific">Obba rivulosa</name>
    <dbReference type="NCBI Taxonomy" id="1052685"/>
    <lineage>
        <taxon>Eukaryota</taxon>
        <taxon>Fungi</taxon>
        <taxon>Dikarya</taxon>
        <taxon>Basidiomycota</taxon>
        <taxon>Agaricomycotina</taxon>
        <taxon>Agaricomycetes</taxon>
        <taxon>Polyporales</taxon>
        <taxon>Gelatoporiaceae</taxon>
        <taxon>Obba</taxon>
    </lineage>
</organism>
<dbReference type="Proteomes" id="UP000250043">
    <property type="component" value="Unassembled WGS sequence"/>
</dbReference>
<reference evidence="2 3" key="1">
    <citation type="submission" date="2016-07" db="EMBL/GenBank/DDBJ databases">
        <title>Draft genome of the white-rot fungus Obba rivulosa 3A-2.</title>
        <authorList>
            <consortium name="DOE Joint Genome Institute"/>
            <person name="Miettinen O."/>
            <person name="Riley R."/>
            <person name="Acob R."/>
            <person name="Barry K."/>
            <person name="Cullen D."/>
            <person name="De Vries R."/>
            <person name="Hainaut M."/>
            <person name="Hatakka A."/>
            <person name="Henrissat B."/>
            <person name="Hilden K."/>
            <person name="Kuo R."/>
            <person name="Labutti K."/>
            <person name="Lipzen A."/>
            <person name="Makela M.R."/>
            <person name="Sandor L."/>
            <person name="Spatafora J.W."/>
            <person name="Grigoriev I.V."/>
            <person name="Hibbett D.S."/>
        </authorList>
    </citation>
    <scope>NUCLEOTIDE SEQUENCE [LARGE SCALE GENOMIC DNA]</scope>
    <source>
        <strain evidence="2 3">3A-2</strain>
    </source>
</reference>
<protein>
    <submittedName>
        <fullName evidence="2">Uncharacterized protein</fullName>
    </submittedName>
</protein>
<accession>A0A8E2DNK4</accession>
<name>A0A8E2DNK4_9APHY</name>
<evidence type="ECO:0000256" key="1">
    <source>
        <dbReference type="SAM" id="MobiDB-lite"/>
    </source>
</evidence>
<dbReference type="EMBL" id="KV722411">
    <property type="protein sequence ID" value="OCH90133.1"/>
    <property type="molecule type" value="Genomic_DNA"/>
</dbReference>
<dbReference type="AlphaFoldDB" id="A0A8E2DNK4"/>
<keyword evidence="3" id="KW-1185">Reference proteome</keyword>
<proteinExistence type="predicted"/>
<gene>
    <name evidence="2" type="ORF">OBBRIDRAFT_624982</name>
</gene>
<feature type="region of interest" description="Disordered" evidence="1">
    <location>
        <begin position="1"/>
        <end position="77"/>
    </location>
</feature>
<evidence type="ECO:0000313" key="2">
    <source>
        <dbReference type="EMBL" id="OCH90133.1"/>
    </source>
</evidence>
<feature type="compositionally biased region" description="Polar residues" evidence="1">
    <location>
        <begin position="1"/>
        <end position="20"/>
    </location>
</feature>
<evidence type="ECO:0000313" key="3">
    <source>
        <dbReference type="Proteomes" id="UP000250043"/>
    </source>
</evidence>
<sequence length="300" mass="32324">MDNPQDTRPQGYTAAPSTPGASAYQDARSNEHPPYQQATAYDPTEQYHPYTLQNPNPPGLYYLPSQQNPGAPYHSPVSGNLGTYYQGTAQSPQNMYYATDPRNFGSVPGYAGHAVFPQVPGAQYVPQYGVVPQIHGTGTPQIIGDATHPAHMQMQGAPYRIAASQNQGALRYVDPQGVRASHHGITLRDTPATYYGSTTPQTSGVPMYTAPPYAQANAPQLSSSFQSVPGPGVFIFYRTQRLAFTTTSGKLLNPSSTKHICLIHDIHDDSDGHKSAWIVPITSGSRSGNGVIKRNSEFSG</sequence>